<reference evidence="2" key="1">
    <citation type="submission" date="2021-04" db="EMBL/GenBank/DDBJ databases">
        <title>Ouciella asimina sp. nov., isolated from the surface seawater in the hydrothermal field of Okinawa Trough.</title>
        <authorList>
            <person name="Shuang W."/>
        </authorList>
    </citation>
    <scope>NUCLEOTIDE SEQUENCE</scope>
    <source>
        <strain evidence="2">LXI357</strain>
    </source>
</reference>
<keyword evidence="3" id="KW-1185">Reference proteome</keyword>
<proteinExistence type="predicted"/>
<dbReference type="Proteomes" id="UP000676996">
    <property type="component" value="Unassembled WGS sequence"/>
</dbReference>
<evidence type="ECO:0008006" key="4">
    <source>
        <dbReference type="Google" id="ProtNLM"/>
    </source>
</evidence>
<feature type="signal peptide" evidence="1">
    <location>
        <begin position="1"/>
        <end position="20"/>
    </location>
</feature>
<keyword evidence="1" id="KW-0732">Signal</keyword>
<sequence>MRTILVLAALSTALAGCAMSPEQVAVQKREQAKEFASTLDNRVPTKTEDCINSSLVTGPQIIGNDTIIYRESGRRLWVSKIEACPALRPLTTLIVEQYGTQLCRHDRFRVLEPGATIPSAYCTFGTFTAYDRPDAKGG</sequence>
<accession>A0A8T4IHU4</accession>
<name>A0A8T4IHU4_9SPHN</name>
<dbReference type="AlphaFoldDB" id="A0A8T4IHU4"/>
<dbReference type="EMBL" id="JAGRQC010000004">
    <property type="protein sequence ID" value="MBR0553444.1"/>
    <property type="molecule type" value="Genomic_DNA"/>
</dbReference>
<evidence type="ECO:0000313" key="3">
    <source>
        <dbReference type="Proteomes" id="UP000676996"/>
    </source>
</evidence>
<dbReference type="PROSITE" id="PS51257">
    <property type="entry name" value="PROKAR_LIPOPROTEIN"/>
    <property type="match status" value="1"/>
</dbReference>
<dbReference type="RefSeq" id="WP_284054709.1">
    <property type="nucleotide sequence ID" value="NZ_JAGRQC010000004.1"/>
</dbReference>
<protein>
    <recommendedName>
        <fullName evidence="4">Lipoprotein</fullName>
    </recommendedName>
</protein>
<evidence type="ECO:0000256" key="1">
    <source>
        <dbReference type="SAM" id="SignalP"/>
    </source>
</evidence>
<evidence type="ECO:0000313" key="2">
    <source>
        <dbReference type="EMBL" id="MBR0553444.1"/>
    </source>
</evidence>
<gene>
    <name evidence="2" type="ORF">J7S20_13120</name>
</gene>
<comment type="caution">
    <text evidence="2">The sequence shown here is derived from an EMBL/GenBank/DDBJ whole genome shotgun (WGS) entry which is preliminary data.</text>
</comment>
<organism evidence="2 3">
    <name type="scientific">Stakelama marina</name>
    <dbReference type="NCBI Taxonomy" id="2826939"/>
    <lineage>
        <taxon>Bacteria</taxon>
        <taxon>Pseudomonadati</taxon>
        <taxon>Pseudomonadota</taxon>
        <taxon>Alphaproteobacteria</taxon>
        <taxon>Sphingomonadales</taxon>
        <taxon>Sphingomonadaceae</taxon>
        <taxon>Stakelama</taxon>
    </lineage>
</organism>
<feature type="chain" id="PRO_5035731947" description="Lipoprotein" evidence="1">
    <location>
        <begin position="21"/>
        <end position="138"/>
    </location>
</feature>